<evidence type="ECO:0000313" key="1">
    <source>
        <dbReference type="EMBL" id="TMO73658.1"/>
    </source>
</evidence>
<name>A0ABY2VWG6_9GAMM</name>
<reference evidence="2" key="1">
    <citation type="submission" date="2019-06" db="EMBL/GenBank/DDBJ databases">
        <title>Co-occurence of chitin degradation, pigmentation and bioactivity in marine Pseudoalteromonas.</title>
        <authorList>
            <person name="Sonnenschein E.C."/>
            <person name="Bech P.K."/>
        </authorList>
    </citation>
    <scope>NUCLEOTIDE SEQUENCE [LARGE SCALE GENOMIC DNA]</scope>
    <source>
        <strain evidence="2">S3895</strain>
    </source>
</reference>
<dbReference type="Proteomes" id="UP000307164">
    <property type="component" value="Unassembled WGS sequence"/>
</dbReference>
<organism evidence="1 2">
    <name type="scientific">Pseudoalteromonas aurantia</name>
    <dbReference type="NCBI Taxonomy" id="43654"/>
    <lineage>
        <taxon>Bacteria</taxon>
        <taxon>Pseudomonadati</taxon>
        <taxon>Pseudomonadota</taxon>
        <taxon>Gammaproteobacteria</taxon>
        <taxon>Alteromonadales</taxon>
        <taxon>Pseudoalteromonadaceae</taxon>
        <taxon>Pseudoalteromonas</taxon>
    </lineage>
</organism>
<proteinExistence type="predicted"/>
<evidence type="ECO:0000313" key="2">
    <source>
        <dbReference type="Proteomes" id="UP000307164"/>
    </source>
</evidence>
<gene>
    <name evidence="1" type="ORF">CWC20_12700</name>
</gene>
<keyword evidence="2" id="KW-1185">Reference proteome</keyword>
<dbReference type="RefSeq" id="WP_138676537.1">
    <property type="nucleotide sequence ID" value="NZ_PNBW01000056.1"/>
</dbReference>
<accession>A0ABY2VWG6</accession>
<sequence>MPVSFIKDAILDHLAKIDYKRQSLENPDIKGVLKEVILSGDKCNVQLFSEREFEVKIPEKTYYEIVATSFFYSFQKVKEQSGFLTSAALKNIPASWVIVSAYYSAFYSAVELAKLYGFYNVFLKKEHCDRILIHADGGSKLDRGNYLGVVDNEVKDYITIRFSSAEKAPPHDLAWKNMLKILDFSKVQDLRDTKVSIYNLLKGVLNTSSVNIQTPNNVRNDWNYSYANAYDQNFCSDIEVIKTYLLKSGKLSIMSWPSQYTRMTRKQNDVMSVIYIEAILRQTMIDLNERLIS</sequence>
<comment type="caution">
    <text evidence="1">The sequence shown here is derived from an EMBL/GenBank/DDBJ whole genome shotgun (WGS) entry which is preliminary data.</text>
</comment>
<dbReference type="EMBL" id="PNBW01000056">
    <property type="protein sequence ID" value="TMO73658.1"/>
    <property type="molecule type" value="Genomic_DNA"/>
</dbReference>
<protein>
    <submittedName>
        <fullName evidence="1">Uncharacterized protein</fullName>
    </submittedName>
</protein>